<feature type="repeat" description="TPR" evidence="1">
    <location>
        <begin position="127"/>
        <end position="160"/>
    </location>
</feature>
<proteinExistence type="predicted"/>
<dbReference type="OrthoDB" id="1525165at2"/>
<dbReference type="InterPro" id="IPR011990">
    <property type="entry name" value="TPR-like_helical_dom_sf"/>
</dbReference>
<evidence type="ECO:0000256" key="1">
    <source>
        <dbReference type="PROSITE-ProRule" id="PRU00339"/>
    </source>
</evidence>
<evidence type="ECO:0000313" key="4">
    <source>
        <dbReference type="Proteomes" id="UP000261082"/>
    </source>
</evidence>
<dbReference type="PANTHER" id="PTHR12558">
    <property type="entry name" value="CELL DIVISION CYCLE 16,23,27"/>
    <property type="match status" value="1"/>
</dbReference>
<protein>
    <submittedName>
        <fullName evidence="3">Tetratricopeptide repeat protein</fullName>
    </submittedName>
</protein>
<evidence type="ECO:0000256" key="2">
    <source>
        <dbReference type="SAM" id="MobiDB-lite"/>
    </source>
</evidence>
<keyword evidence="1" id="KW-0802">TPR repeat</keyword>
<dbReference type="GO" id="GO:0051301">
    <property type="term" value="P:cell division"/>
    <property type="evidence" value="ECO:0007669"/>
    <property type="project" value="TreeGrafter"/>
</dbReference>
<reference evidence="3 4" key="1">
    <citation type="journal article" date="2007" name="Int. J. Syst. Evol. Microbiol.">
        <title>Marixanthomonas ophiurae gen. nov., sp. nov., a marine bacterium of the family Flavobacteriaceae isolated from a deep-sea brittle star.</title>
        <authorList>
            <person name="Romanenko L.A."/>
            <person name="Uchino M."/>
            <person name="Frolova G.M."/>
            <person name="Mikhailov V.V."/>
        </authorList>
    </citation>
    <scope>NUCLEOTIDE SEQUENCE [LARGE SCALE GENOMIC DNA]</scope>
    <source>
        <strain evidence="3 4">KMM 3046</strain>
    </source>
</reference>
<keyword evidence="4" id="KW-1185">Reference proteome</keyword>
<comment type="caution">
    <text evidence="3">The sequence shown here is derived from an EMBL/GenBank/DDBJ whole genome shotgun (WGS) entry which is preliminary data.</text>
</comment>
<feature type="compositionally biased region" description="Basic and acidic residues" evidence="2">
    <location>
        <begin position="186"/>
        <end position="216"/>
    </location>
</feature>
<name>A0A3E1QAY5_9FLAO</name>
<dbReference type="InterPro" id="IPR019734">
    <property type="entry name" value="TPR_rpt"/>
</dbReference>
<feature type="region of interest" description="Disordered" evidence="2">
    <location>
        <begin position="174"/>
        <end position="306"/>
    </location>
</feature>
<evidence type="ECO:0000313" key="3">
    <source>
        <dbReference type="EMBL" id="RFN59288.1"/>
    </source>
</evidence>
<dbReference type="SUPFAM" id="SSF48452">
    <property type="entry name" value="TPR-like"/>
    <property type="match status" value="1"/>
</dbReference>
<sequence>MKELKKTNNMKPKLSEITTILKLLLVILAFSFSTEAFSQTSNKEQTKLQEKEIRQSKELMSNASLELQDENFPVAEADYRKAISLNPGSEIPKYNLGNAYYNKSKGSEAMLRYKQAASVGTSKAQKHKAFHNLGNVFMNQKKYQDAVEAYKNALRNNPTDDETRYNLALAKEMLEKNPPQGDGGDDDKNDKNEDNKDNKDKQNQDDKSDEGDKGDEKEENDEGDKQEDKKEGDDKEDKGKPDEPKDKDQGKGDKPQQQQQQPVPGQLSPQQVKSLLEAMNNEEKKVQDKMNAEKQKGAKTKSDKDW</sequence>
<dbReference type="EMBL" id="QVID01000001">
    <property type="protein sequence ID" value="RFN59288.1"/>
    <property type="molecule type" value="Genomic_DNA"/>
</dbReference>
<feature type="compositionally biased region" description="Basic and acidic residues" evidence="2">
    <location>
        <begin position="281"/>
        <end position="306"/>
    </location>
</feature>
<feature type="compositionally biased region" description="Basic and acidic residues" evidence="2">
    <location>
        <begin position="226"/>
        <end position="254"/>
    </location>
</feature>
<dbReference type="PROSITE" id="PS50005">
    <property type="entry name" value="TPR"/>
    <property type="match status" value="1"/>
</dbReference>
<dbReference type="Pfam" id="PF00515">
    <property type="entry name" value="TPR_1"/>
    <property type="match status" value="1"/>
</dbReference>
<dbReference type="SMART" id="SM00028">
    <property type="entry name" value="TPR"/>
    <property type="match status" value="3"/>
</dbReference>
<dbReference type="Gene3D" id="1.25.40.10">
    <property type="entry name" value="Tetratricopeptide repeat domain"/>
    <property type="match status" value="2"/>
</dbReference>
<dbReference type="AlphaFoldDB" id="A0A3E1QAY5"/>
<dbReference type="PANTHER" id="PTHR12558:SF13">
    <property type="entry name" value="CELL DIVISION CYCLE PROTEIN 27 HOMOLOG"/>
    <property type="match status" value="1"/>
</dbReference>
<dbReference type="Proteomes" id="UP000261082">
    <property type="component" value="Unassembled WGS sequence"/>
</dbReference>
<organism evidence="3 4">
    <name type="scientific">Marixanthomonas ophiurae</name>
    <dbReference type="NCBI Taxonomy" id="387659"/>
    <lineage>
        <taxon>Bacteria</taxon>
        <taxon>Pseudomonadati</taxon>
        <taxon>Bacteroidota</taxon>
        <taxon>Flavobacteriia</taxon>
        <taxon>Flavobacteriales</taxon>
        <taxon>Flavobacteriaceae</taxon>
        <taxon>Marixanthomonas</taxon>
    </lineage>
</organism>
<dbReference type="PROSITE" id="PS50293">
    <property type="entry name" value="TPR_REGION"/>
    <property type="match status" value="1"/>
</dbReference>
<gene>
    <name evidence="3" type="ORF">DZ858_04260</name>
</gene>
<accession>A0A3E1QAY5</accession>